<dbReference type="RefSeq" id="XP_066653316.1">
    <property type="nucleotide sequence ID" value="XM_066796578.1"/>
</dbReference>
<evidence type="ECO:0000256" key="1">
    <source>
        <dbReference type="SAM" id="MobiDB-lite"/>
    </source>
</evidence>
<dbReference type="Proteomes" id="UP001360953">
    <property type="component" value="Unassembled WGS sequence"/>
</dbReference>
<dbReference type="EMBL" id="JBBPEH010000009">
    <property type="protein sequence ID" value="KAK7534277.1"/>
    <property type="molecule type" value="Genomic_DNA"/>
</dbReference>
<keyword evidence="3" id="KW-1185">Reference proteome</keyword>
<name>A0ABR1LGE1_9PEZI</name>
<proteinExistence type="predicted"/>
<evidence type="ECO:0000313" key="3">
    <source>
        <dbReference type="Proteomes" id="UP001360953"/>
    </source>
</evidence>
<accession>A0ABR1LGE1</accession>
<sequence>MLQRTWRSRTSTWRSAFLRRGVGWVRYVGGRKKSRRFETGSVASGVRVCVCVCVCYGSDRCRQTGGNEETAGQADRTARGQDRPGRPDWKVGSGSAARCLEISHGMTSLFFSAAPRLQFPSRQVRGHNENIRLRGGGEESKSCTAVGFNAAVPVRTGLRTQDSGLRTRGSLGLGPSL</sequence>
<gene>
    <name evidence="2" type="ORF">J3D65DRAFT_479941</name>
</gene>
<organism evidence="2 3">
    <name type="scientific">Phyllosticta citribraziliensis</name>
    <dbReference type="NCBI Taxonomy" id="989973"/>
    <lineage>
        <taxon>Eukaryota</taxon>
        <taxon>Fungi</taxon>
        <taxon>Dikarya</taxon>
        <taxon>Ascomycota</taxon>
        <taxon>Pezizomycotina</taxon>
        <taxon>Dothideomycetes</taxon>
        <taxon>Dothideomycetes incertae sedis</taxon>
        <taxon>Botryosphaeriales</taxon>
        <taxon>Phyllostictaceae</taxon>
        <taxon>Phyllosticta</taxon>
    </lineage>
</organism>
<feature type="region of interest" description="Disordered" evidence="1">
    <location>
        <begin position="64"/>
        <end position="91"/>
    </location>
</feature>
<feature type="compositionally biased region" description="Basic and acidic residues" evidence="1">
    <location>
        <begin position="76"/>
        <end position="89"/>
    </location>
</feature>
<dbReference type="GeneID" id="92029484"/>
<comment type="caution">
    <text evidence="2">The sequence shown here is derived from an EMBL/GenBank/DDBJ whole genome shotgun (WGS) entry which is preliminary data.</text>
</comment>
<protein>
    <submittedName>
        <fullName evidence="2">Uncharacterized protein</fullName>
    </submittedName>
</protein>
<reference evidence="2 3" key="1">
    <citation type="submission" date="2024-04" db="EMBL/GenBank/DDBJ databases">
        <title>Phyllosticta paracitricarpa is synonymous to the EU quarantine fungus P. citricarpa based on phylogenomic analyses.</title>
        <authorList>
            <consortium name="Lawrence Berkeley National Laboratory"/>
            <person name="Van ingen-buijs V.A."/>
            <person name="Van westerhoven A.C."/>
            <person name="Haridas S."/>
            <person name="Skiadas P."/>
            <person name="Martin F."/>
            <person name="Groenewald J.Z."/>
            <person name="Crous P.W."/>
            <person name="Seidl M.F."/>
        </authorList>
    </citation>
    <scope>NUCLEOTIDE SEQUENCE [LARGE SCALE GENOMIC DNA]</scope>
    <source>
        <strain evidence="2 3">CPC 17464</strain>
    </source>
</reference>
<evidence type="ECO:0000313" key="2">
    <source>
        <dbReference type="EMBL" id="KAK7534277.1"/>
    </source>
</evidence>